<keyword evidence="1" id="KW-0812">Transmembrane</keyword>
<dbReference type="EMBL" id="LCIR01000013">
    <property type="protein sequence ID" value="KKT59414.1"/>
    <property type="molecule type" value="Genomic_DNA"/>
</dbReference>
<comment type="caution">
    <text evidence="2">The sequence shown here is derived from an EMBL/GenBank/DDBJ whole genome shotgun (WGS) entry which is preliminary data.</text>
</comment>
<dbReference type="Pfam" id="PF18895">
    <property type="entry name" value="T4SS_pilin"/>
    <property type="match status" value="1"/>
</dbReference>
<keyword evidence="1" id="KW-0472">Membrane</keyword>
<feature type="transmembrane region" description="Helical" evidence="1">
    <location>
        <begin position="52"/>
        <end position="74"/>
    </location>
</feature>
<proteinExistence type="predicted"/>
<dbReference type="AlphaFoldDB" id="A0A0G1LHE5"/>
<dbReference type="Proteomes" id="UP000034087">
    <property type="component" value="Unassembled WGS sequence"/>
</dbReference>
<accession>A0A0G1LHE5</accession>
<name>A0A0G1LHE5_9BACT</name>
<dbReference type="InterPro" id="IPR043993">
    <property type="entry name" value="T4SS_pilin"/>
</dbReference>
<keyword evidence="1" id="KW-1133">Transmembrane helix</keyword>
<sequence>MSIAELFKNIGGIIGQLIRILVAVATIVFFWGIIQYIVASGDEKKLQEGRQYIIYGIVGLFVIVAMWAIVNAVASTLFG</sequence>
<evidence type="ECO:0000256" key="1">
    <source>
        <dbReference type="SAM" id="Phobius"/>
    </source>
</evidence>
<gene>
    <name evidence="2" type="ORF">UW53_C0013G0015</name>
</gene>
<protein>
    <submittedName>
        <fullName evidence="2">Uncharacterized protein</fullName>
    </submittedName>
</protein>
<evidence type="ECO:0000313" key="2">
    <source>
        <dbReference type="EMBL" id="KKT59414.1"/>
    </source>
</evidence>
<reference evidence="2 3" key="1">
    <citation type="journal article" date="2015" name="Nature">
        <title>rRNA introns, odd ribosomes, and small enigmatic genomes across a large radiation of phyla.</title>
        <authorList>
            <person name="Brown C.T."/>
            <person name="Hug L.A."/>
            <person name="Thomas B.C."/>
            <person name="Sharon I."/>
            <person name="Castelle C.J."/>
            <person name="Singh A."/>
            <person name="Wilkins M.J."/>
            <person name="Williams K.H."/>
            <person name="Banfield J.F."/>
        </authorList>
    </citation>
    <scope>NUCLEOTIDE SEQUENCE [LARGE SCALE GENOMIC DNA]</scope>
</reference>
<evidence type="ECO:0000313" key="3">
    <source>
        <dbReference type="Proteomes" id="UP000034087"/>
    </source>
</evidence>
<organism evidence="2 3">
    <name type="scientific">Candidatus Giovannonibacteria bacterium GW2011_GWA1_44_25</name>
    <dbReference type="NCBI Taxonomy" id="1618645"/>
    <lineage>
        <taxon>Bacteria</taxon>
        <taxon>Candidatus Giovannoniibacteriota</taxon>
    </lineage>
</organism>
<feature type="transmembrane region" description="Helical" evidence="1">
    <location>
        <begin position="20"/>
        <end position="40"/>
    </location>
</feature>